<sequence length="150" mass="17052">MPRIQRLYGSGQALISGLEWDYQPSIQYLGHIENCGDVEVIMETNQGASRIMQRMLNCKDWIFQFFAEPHSLSYYADQLSVGQEMRGNTTVRIKHETRGFHLNNLSYAGPIVMGVGADRVTFASKIFEPRLCSLDGLQTTREAENIFTIN</sequence>
<evidence type="ECO:0000313" key="1">
    <source>
        <dbReference type="EMBL" id="KAL1129122.1"/>
    </source>
</evidence>
<dbReference type="Proteomes" id="UP001558652">
    <property type="component" value="Unassembled WGS sequence"/>
</dbReference>
<evidence type="ECO:0000313" key="2">
    <source>
        <dbReference type="Proteomes" id="UP001558652"/>
    </source>
</evidence>
<accession>A0ABD0YD12</accession>
<keyword evidence="2" id="KW-1185">Reference proteome</keyword>
<proteinExistence type="predicted"/>
<name>A0ABD0YD12_9HEMI</name>
<comment type="caution">
    <text evidence="1">The sequence shown here is derived from an EMBL/GenBank/DDBJ whole genome shotgun (WGS) entry which is preliminary data.</text>
</comment>
<dbReference type="AlphaFoldDB" id="A0ABD0YD12"/>
<organism evidence="1 2">
    <name type="scientific">Ranatra chinensis</name>
    <dbReference type="NCBI Taxonomy" id="642074"/>
    <lineage>
        <taxon>Eukaryota</taxon>
        <taxon>Metazoa</taxon>
        <taxon>Ecdysozoa</taxon>
        <taxon>Arthropoda</taxon>
        <taxon>Hexapoda</taxon>
        <taxon>Insecta</taxon>
        <taxon>Pterygota</taxon>
        <taxon>Neoptera</taxon>
        <taxon>Paraneoptera</taxon>
        <taxon>Hemiptera</taxon>
        <taxon>Heteroptera</taxon>
        <taxon>Panheteroptera</taxon>
        <taxon>Nepomorpha</taxon>
        <taxon>Nepidae</taxon>
        <taxon>Ranatrinae</taxon>
        <taxon>Ranatra</taxon>
    </lineage>
</organism>
<dbReference type="EMBL" id="JBFDAA010000009">
    <property type="protein sequence ID" value="KAL1129122.1"/>
    <property type="molecule type" value="Genomic_DNA"/>
</dbReference>
<reference evidence="1 2" key="1">
    <citation type="submission" date="2024-07" db="EMBL/GenBank/DDBJ databases">
        <title>Chromosome-level genome assembly of the water stick insect Ranatra chinensis (Heteroptera: Nepidae).</title>
        <authorList>
            <person name="Liu X."/>
        </authorList>
    </citation>
    <scope>NUCLEOTIDE SEQUENCE [LARGE SCALE GENOMIC DNA]</scope>
    <source>
        <strain evidence="1">Cailab_2021Rc</strain>
        <tissue evidence="1">Muscle</tissue>
    </source>
</reference>
<gene>
    <name evidence="1" type="ORF">AAG570_013653</name>
</gene>
<protein>
    <submittedName>
        <fullName evidence="1">Uncharacterized protein</fullName>
    </submittedName>
</protein>